<evidence type="ECO:0000256" key="1">
    <source>
        <dbReference type="ARBA" id="ARBA00023125"/>
    </source>
</evidence>
<reference evidence="4 5" key="1">
    <citation type="submission" date="2020-08" db="EMBL/GenBank/DDBJ databases">
        <title>Sequencing the genomes of 1000 actinobacteria strains.</title>
        <authorList>
            <person name="Klenk H.-P."/>
        </authorList>
    </citation>
    <scope>NUCLEOTIDE SEQUENCE [LARGE SCALE GENOMIC DNA]</scope>
    <source>
        <strain evidence="4 5">DSM 44598</strain>
    </source>
</reference>
<dbReference type="Proteomes" id="UP000579647">
    <property type="component" value="Unassembled WGS sequence"/>
</dbReference>
<dbReference type="PANTHER" id="PTHR30055:SF226">
    <property type="entry name" value="HTH-TYPE TRANSCRIPTIONAL REGULATOR PKSA"/>
    <property type="match status" value="1"/>
</dbReference>
<dbReference type="Gene3D" id="1.10.357.10">
    <property type="entry name" value="Tetracycline Repressor, domain 2"/>
    <property type="match status" value="1"/>
</dbReference>
<dbReference type="AlphaFoldDB" id="A0A840WIU2"/>
<dbReference type="GO" id="GO:0000976">
    <property type="term" value="F:transcription cis-regulatory region binding"/>
    <property type="evidence" value="ECO:0007669"/>
    <property type="project" value="TreeGrafter"/>
</dbReference>
<dbReference type="InterPro" id="IPR009057">
    <property type="entry name" value="Homeodomain-like_sf"/>
</dbReference>
<dbReference type="GO" id="GO:0003700">
    <property type="term" value="F:DNA-binding transcription factor activity"/>
    <property type="evidence" value="ECO:0007669"/>
    <property type="project" value="TreeGrafter"/>
</dbReference>
<feature type="DNA-binding region" description="H-T-H motif" evidence="2">
    <location>
        <begin position="35"/>
        <end position="54"/>
    </location>
</feature>
<dbReference type="PROSITE" id="PS50977">
    <property type="entry name" value="HTH_TETR_2"/>
    <property type="match status" value="1"/>
</dbReference>
<dbReference type="InterPro" id="IPR036271">
    <property type="entry name" value="Tet_transcr_reg_TetR-rel_C_sf"/>
</dbReference>
<dbReference type="RefSeq" id="WP_184366259.1">
    <property type="nucleotide sequence ID" value="NZ_BAAAKM010000141.1"/>
</dbReference>
<dbReference type="InterPro" id="IPR050109">
    <property type="entry name" value="HTH-type_TetR-like_transc_reg"/>
</dbReference>
<dbReference type="InterPro" id="IPR001647">
    <property type="entry name" value="HTH_TetR"/>
</dbReference>
<sequence length="203" mass="22404">MRSKEAATFTQAARREQMIQATIETVAEVGFHKASLARIAERMGIAKGGIIYHFSSRDELIRAALQEVFDRLTRHMLEQVERAVSLREAVWIYVVTLVGYLDAHRDEVRLISEGFAATQNAESAEEQVQTRWSGLADILDQAVAETGRPGVDTKVLAITVSGGIDALVGEALRDPGFDLRAAGERLAEMVDHLIEPEGEFPDE</sequence>
<dbReference type="EMBL" id="JACHDO010000001">
    <property type="protein sequence ID" value="MBB5492911.1"/>
    <property type="molecule type" value="Genomic_DNA"/>
</dbReference>
<feature type="domain" description="HTH tetR-type" evidence="3">
    <location>
        <begin position="12"/>
        <end position="72"/>
    </location>
</feature>
<dbReference type="Pfam" id="PF00440">
    <property type="entry name" value="TetR_N"/>
    <property type="match status" value="1"/>
</dbReference>
<gene>
    <name evidence="4" type="ORF">HNR07_004048</name>
</gene>
<organism evidence="4 5">
    <name type="scientific">Nocardiopsis metallicus</name>
    <dbReference type="NCBI Taxonomy" id="179819"/>
    <lineage>
        <taxon>Bacteria</taxon>
        <taxon>Bacillati</taxon>
        <taxon>Actinomycetota</taxon>
        <taxon>Actinomycetes</taxon>
        <taxon>Streptosporangiales</taxon>
        <taxon>Nocardiopsidaceae</taxon>
        <taxon>Nocardiopsis</taxon>
    </lineage>
</organism>
<accession>A0A840WIU2</accession>
<name>A0A840WIU2_9ACTN</name>
<protein>
    <submittedName>
        <fullName evidence="4">AcrR family transcriptional regulator</fullName>
    </submittedName>
</protein>
<evidence type="ECO:0000256" key="2">
    <source>
        <dbReference type="PROSITE-ProRule" id="PRU00335"/>
    </source>
</evidence>
<evidence type="ECO:0000259" key="3">
    <source>
        <dbReference type="PROSITE" id="PS50977"/>
    </source>
</evidence>
<dbReference type="PANTHER" id="PTHR30055">
    <property type="entry name" value="HTH-TYPE TRANSCRIPTIONAL REGULATOR RUTR"/>
    <property type="match status" value="1"/>
</dbReference>
<dbReference type="PRINTS" id="PR00455">
    <property type="entry name" value="HTHTETR"/>
</dbReference>
<evidence type="ECO:0000313" key="5">
    <source>
        <dbReference type="Proteomes" id="UP000579647"/>
    </source>
</evidence>
<proteinExistence type="predicted"/>
<dbReference type="SUPFAM" id="SSF48498">
    <property type="entry name" value="Tetracyclin repressor-like, C-terminal domain"/>
    <property type="match status" value="1"/>
</dbReference>
<comment type="caution">
    <text evidence="4">The sequence shown here is derived from an EMBL/GenBank/DDBJ whole genome shotgun (WGS) entry which is preliminary data.</text>
</comment>
<evidence type="ECO:0000313" key="4">
    <source>
        <dbReference type="EMBL" id="MBB5492911.1"/>
    </source>
</evidence>
<dbReference type="SUPFAM" id="SSF46689">
    <property type="entry name" value="Homeodomain-like"/>
    <property type="match status" value="1"/>
</dbReference>
<keyword evidence="5" id="KW-1185">Reference proteome</keyword>
<keyword evidence="1 2" id="KW-0238">DNA-binding</keyword>